<gene>
    <name evidence="2" type="ORF">ACFPIJ_31525</name>
</gene>
<comment type="caution">
    <text evidence="2">The sequence shown here is derived from an EMBL/GenBank/DDBJ whole genome shotgun (WGS) entry which is preliminary data.</text>
</comment>
<dbReference type="SUPFAM" id="SSF52518">
    <property type="entry name" value="Thiamin diphosphate-binding fold (THDP-binding)"/>
    <property type="match status" value="1"/>
</dbReference>
<accession>A0ABV9W149</accession>
<reference evidence="3" key="1">
    <citation type="journal article" date="2019" name="Int. J. Syst. Evol. Microbiol.">
        <title>The Global Catalogue of Microorganisms (GCM) 10K type strain sequencing project: providing services to taxonomists for standard genome sequencing and annotation.</title>
        <authorList>
            <consortium name="The Broad Institute Genomics Platform"/>
            <consortium name="The Broad Institute Genome Sequencing Center for Infectious Disease"/>
            <person name="Wu L."/>
            <person name="Ma J."/>
        </authorList>
    </citation>
    <scope>NUCLEOTIDE SEQUENCE [LARGE SCALE GENOMIC DNA]</scope>
    <source>
        <strain evidence="3">CGMCC 4.7152</strain>
    </source>
</reference>
<dbReference type="Pfam" id="PF22613">
    <property type="entry name" value="Transketolase_C_1"/>
    <property type="match status" value="1"/>
</dbReference>
<dbReference type="Proteomes" id="UP001595912">
    <property type="component" value="Unassembled WGS sequence"/>
</dbReference>
<dbReference type="InterPro" id="IPR029061">
    <property type="entry name" value="THDP-binding"/>
</dbReference>
<dbReference type="InterPro" id="IPR055152">
    <property type="entry name" value="Transketolase-like_C_2"/>
</dbReference>
<dbReference type="Gene3D" id="3.40.50.970">
    <property type="match status" value="1"/>
</dbReference>
<organism evidence="2 3">
    <name type="scientific">Dactylosporangium cerinum</name>
    <dbReference type="NCBI Taxonomy" id="1434730"/>
    <lineage>
        <taxon>Bacteria</taxon>
        <taxon>Bacillati</taxon>
        <taxon>Actinomycetota</taxon>
        <taxon>Actinomycetes</taxon>
        <taxon>Micromonosporales</taxon>
        <taxon>Micromonosporaceae</taxon>
        <taxon>Dactylosporangium</taxon>
    </lineage>
</organism>
<dbReference type="Gene3D" id="3.40.50.920">
    <property type="match status" value="1"/>
</dbReference>
<sequence length="260" mass="27421">MLYDPFVERALEPWSYGIYAGGQSILVGTPSGVSLAAEGGAHQSIKTPSIGLEQPGCVSFEPAFAIEVEWTLFDAISRLGRPDGSSSYLRLSTRPVNQALAAVPADPAARERRRRQVLAGAYTLRAASGDVPAVTLVGMGAMITETLAAADRLAGAGVDAEVVCVTSPGRLFEAVQARRGLADGPSWILDQVFPAHRAAPMVTLLDGHPHTLAFLATVNRVRSLSLGVSRFGQAGGLEDVYRYHGIDTDAVVRAALDLVN</sequence>
<protein>
    <recommendedName>
        <fullName evidence="1">Transketolase-like C-terminal domain-containing protein</fullName>
    </recommendedName>
</protein>
<dbReference type="InterPro" id="IPR051157">
    <property type="entry name" value="PDH/Transketolase"/>
</dbReference>
<proteinExistence type="predicted"/>
<dbReference type="RefSeq" id="WP_380120342.1">
    <property type="nucleotide sequence ID" value="NZ_JBHSIU010000041.1"/>
</dbReference>
<dbReference type="SUPFAM" id="SSF52922">
    <property type="entry name" value="TK C-terminal domain-like"/>
    <property type="match status" value="1"/>
</dbReference>
<dbReference type="EMBL" id="JBHSIU010000041">
    <property type="protein sequence ID" value="MFC5002351.1"/>
    <property type="molecule type" value="Genomic_DNA"/>
</dbReference>
<dbReference type="PANTHER" id="PTHR43825:SF4">
    <property type="entry name" value="PYRUVATE DEHYDROGENASE E1 COMPONENT"/>
    <property type="match status" value="1"/>
</dbReference>
<evidence type="ECO:0000313" key="2">
    <source>
        <dbReference type="EMBL" id="MFC5002351.1"/>
    </source>
</evidence>
<dbReference type="PANTHER" id="PTHR43825">
    <property type="entry name" value="PYRUVATE DEHYDROGENASE E1 COMPONENT"/>
    <property type="match status" value="1"/>
</dbReference>
<name>A0ABV9W149_9ACTN</name>
<feature type="domain" description="Transketolase-like C-terminal" evidence="1">
    <location>
        <begin position="120"/>
        <end position="247"/>
    </location>
</feature>
<evidence type="ECO:0000313" key="3">
    <source>
        <dbReference type="Proteomes" id="UP001595912"/>
    </source>
</evidence>
<dbReference type="InterPro" id="IPR009014">
    <property type="entry name" value="Transketo_C/PFOR_II"/>
</dbReference>
<evidence type="ECO:0000259" key="1">
    <source>
        <dbReference type="Pfam" id="PF22613"/>
    </source>
</evidence>
<keyword evidence="3" id="KW-1185">Reference proteome</keyword>